<evidence type="ECO:0000259" key="2">
    <source>
        <dbReference type="Pfam" id="PF13472"/>
    </source>
</evidence>
<feature type="domain" description="SGNH hydrolase-type esterase" evidence="2">
    <location>
        <begin position="30"/>
        <end position="187"/>
    </location>
</feature>
<sequence>MRAVALLRTLLASLLLMAAPAFAGTVLVWGDSLSAGYGLRPTEAWPALLELRLHESKLPLKVVNASISGETTAGGRSRLPAALQAHRPSVVVIELGANDGLRGLPIPAMNANLQAMIDASRQAGARVLLVGMQMPPNYGPDYTARFARTYQDLARTNKVRLVPFMMAGFADKPDHFQQDGIHPTAEAQPKILDTIWRELKPLLR</sequence>
<feature type="signal peptide" evidence="1">
    <location>
        <begin position="1"/>
        <end position="23"/>
    </location>
</feature>
<accession>A0ABQ6F857</accession>
<dbReference type="PANTHER" id="PTHR30383">
    <property type="entry name" value="THIOESTERASE 1/PROTEASE 1/LYSOPHOSPHOLIPASE L1"/>
    <property type="match status" value="1"/>
</dbReference>
<evidence type="ECO:0000313" key="3">
    <source>
        <dbReference type="EMBL" id="GLT21748.1"/>
    </source>
</evidence>
<dbReference type="InterPro" id="IPR051532">
    <property type="entry name" value="Ester_Hydrolysis_Enzymes"/>
</dbReference>
<organism evidence="3 4">
    <name type="scientific">Zoogloea oryzae</name>
    <dbReference type="NCBI Taxonomy" id="310767"/>
    <lineage>
        <taxon>Bacteria</taxon>
        <taxon>Pseudomonadati</taxon>
        <taxon>Pseudomonadota</taxon>
        <taxon>Betaproteobacteria</taxon>
        <taxon>Rhodocyclales</taxon>
        <taxon>Zoogloeaceae</taxon>
        <taxon>Zoogloea</taxon>
    </lineage>
</organism>
<gene>
    <name evidence="3" type="ORF">GCM10007933_12010</name>
</gene>
<dbReference type="EMBL" id="BSPX01000012">
    <property type="protein sequence ID" value="GLT21748.1"/>
    <property type="molecule type" value="Genomic_DNA"/>
</dbReference>
<feature type="chain" id="PRO_5046573670" evidence="1">
    <location>
        <begin position="24"/>
        <end position="204"/>
    </location>
</feature>
<reference evidence="4" key="1">
    <citation type="journal article" date="2019" name="Int. J. Syst. Evol. Microbiol.">
        <title>The Global Catalogue of Microorganisms (GCM) 10K type strain sequencing project: providing services to taxonomists for standard genome sequencing and annotation.</title>
        <authorList>
            <consortium name="The Broad Institute Genomics Platform"/>
            <consortium name="The Broad Institute Genome Sequencing Center for Infectious Disease"/>
            <person name="Wu L."/>
            <person name="Ma J."/>
        </authorList>
    </citation>
    <scope>NUCLEOTIDE SEQUENCE [LARGE SCALE GENOMIC DNA]</scope>
    <source>
        <strain evidence="4">NBRC 102407</strain>
    </source>
</reference>
<dbReference type="RefSeq" id="WP_284187138.1">
    <property type="nucleotide sequence ID" value="NZ_BSPX01000012.1"/>
</dbReference>
<name>A0ABQ6F857_9RHOO</name>
<dbReference type="CDD" id="cd01822">
    <property type="entry name" value="Lysophospholipase_L1_like"/>
    <property type="match status" value="1"/>
</dbReference>
<keyword evidence="1" id="KW-0732">Signal</keyword>
<keyword evidence="4" id="KW-1185">Reference proteome</keyword>
<evidence type="ECO:0000313" key="4">
    <source>
        <dbReference type="Proteomes" id="UP001157167"/>
    </source>
</evidence>
<dbReference type="Gene3D" id="3.40.50.1110">
    <property type="entry name" value="SGNH hydrolase"/>
    <property type="match status" value="1"/>
</dbReference>
<comment type="caution">
    <text evidence="3">The sequence shown here is derived from an EMBL/GenBank/DDBJ whole genome shotgun (WGS) entry which is preliminary data.</text>
</comment>
<dbReference type="InterPro" id="IPR013830">
    <property type="entry name" value="SGNH_hydro"/>
</dbReference>
<protein>
    <submittedName>
        <fullName evidence="3">Arylesterase</fullName>
    </submittedName>
</protein>
<dbReference type="InterPro" id="IPR036514">
    <property type="entry name" value="SGNH_hydro_sf"/>
</dbReference>
<dbReference type="Proteomes" id="UP001157167">
    <property type="component" value="Unassembled WGS sequence"/>
</dbReference>
<proteinExistence type="predicted"/>
<dbReference type="PANTHER" id="PTHR30383:SF24">
    <property type="entry name" value="THIOESTERASE 1_PROTEASE 1_LYSOPHOSPHOLIPASE L1"/>
    <property type="match status" value="1"/>
</dbReference>
<dbReference type="SUPFAM" id="SSF52266">
    <property type="entry name" value="SGNH hydrolase"/>
    <property type="match status" value="1"/>
</dbReference>
<evidence type="ECO:0000256" key="1">
    <source>
        <dbReference type="SAM" id="SignalP"/>
    </source>
</evidence>
<dbReference type="Pfam" id="PF13472">
    <property type="entry name" value="Lipase_GDSL_2"/>
    <property type="match status" value="1"/>
</dbReference>